<keyword evidence="1" id="KW-0812">Transmembrane</keyword>
<feature type="domain" description="DUF6533" evidence="2">
    <location>
        <begin position="328"/>
        <end position="352"/>
    </location>
</feature>
<proteinExistence type="predicted"/>
<accession>A0A9Q5I3A1</accession>
<sequence length="708" mass="79654">MPPPDESFAFRYTVPTAADEIEAWSSATVIFTNDVRPMREAYRLLNDVHLWLSSADHYVAELHVSRVRVVRISGWNFVAPFFFDARAGFSMMDLYFKYLTAELEGKAKPLESIEWGTEISRLQSPASFVVSLVETGHPPNLPPAPSMIAAEQQGKSEKPAVRLWIYPPTNAGVKRNISRDVTFSQETTGKLHAIAKRHGYTITQLYKYRTWGFHELSRSFNDATHYLIAWTIINHRHKLPGEYSSYESQKGSPLLAQDGTSPVLPMDVIRAMFKIDETKNSIVRVIDENAFWDNLVAAVASMRKSTDVSASRFLEIPSNSFVLYSCSELELVWKARWSAGNVLFVLNRYPVFFISVFLLVYMFDYDSPYHVSSLILGKLTNMFASGSCVISNYVEAWSMLVFIIPVQGEELRSNSAPFILTSSSDTHSAYTSAVGPKPKNLRFALFCAFVENRPIVKPILGCYGILNEVSTSRTIPSWIALIVFDTVVFVLTLIRVDNIRRAKKDRSLLLNILFRDGIIFYVIMLGINQHCRGSSVLPMDVIRAMFKIDEAKNSIVRVIDENAFWDNPVAAVASMLKSIDQSLDAHRARDMEAHVTSQTFNPAVFQIPAFIISSIGDLGRLGILMDYLPGTPSEQTTLSVDDIATGLRCTIAPIVELLCQHNGRLSCHFGTSAENTSEQSLQLETDLLERWVDALSRSFRPYLVVLRL</sequence>
<evidence type="ECO:0000313" key="3">
    <source>
        <dbReference type="EMBL" id="OCB90912.1"/>
    </source>
</evidence>
<dbReference type="AlphaFoldDB" id="A0A9Q5I3A1"/>
<dbReference type="InterPro" id="IPR023213">
    <property type="entry name" value="CAT-like_dom_sf"/>
</dbReference>
<evidence type="ECO:0000259" key="2">
    <source>
        <dbReference type="Pfam" id="PF20151"/>
    </source>
</evidence>
<evidence type="ECO:0000256" key="1">
    <source>
        <dbReference type="SAM" id="Phobius"/>
    </source>
</evidence>
<keyword evidence="1" id="KW-0472">Membrane</keyword>
<organism evidence="3 4">
    <name type="scientific">Sanghuangporus baumii</name>
    <name type="common">Phellinus baumii</name>
    <dbReference type="NCBI Taxonomy" id="108892"/>
    <lineage>
        <taxon>Eukaryota</taxon>
        <taxon>Fungi</taxon>
        <taxon>Dikarya</taxon>
        <taxon>Basidiomycota</taxon>
        <taxon>Agaricomycotina</taxon>
        <taxon>Agaricomycetes</taxon>
        <taxon>Hymenochaetales</taxon>
        <taxon>Hymenochaetaceae</taxon>
        <taxon>Sanghuangporus</taxon>
    </lineage>
</organism>
<protein>
    <recommendedName>
        <fullName evidence="2">DUF6533 domain-containing protein</fullName>
    </recommendedName>
</protein>
<dbReference type="Proteomes" id="UP000757232">
    <property type="component" value="Unassembled WGS sequence"/>
</dbReference>
<comment type="caution">
    <text evidence="3">The sequence shown here is derived from an EMBL/GenBank/DDBJ whole genome shotgun (WGS) entry which is preliminary data.</text>
</comment>
<feature type="transmembrane region" description="Helical" evidence="1">
    <location>
        <begin position="478"/>
        <end position="496"/>
    </location>
</feature>
<keyword evidence="1" id="KW-1133">Transmembrane helix</keyword>
<evidence type="ECO:0000313" key="4">
    <source>
        <dbReference type="Proteomes" id="UP000757232"/>
    </source>
</evidence>
<dbReference type="Pfam" id="PF20151">
    <property type="entry name" value="DUF6533"/>
    <property type="match status" value="1"/>
</dbReference>
<reference evidence="3" key="1">
    <citation type="submission" date="2016-06" db="EMBL/GenBank/DDBJ databases">
        <title>Draft Genome sequence of the fungus Inonotus baumii.</title>
        <authorList>
            <person name="Zhu H."/>
            <person name="Lin W."/>
        </authorList>
    </citation>
    <scope>NUCLEOTIDE SEQUENCE</scope>
    <source>
        <strain evidence="3">821</strain>
    </source>
</reference>
<keyword evidence="4" id="KW-1185">Reference proteome</keyword>
<dbReference type="Gene3D" id="3.30.559.10">
    <property type="entry name" value="Chloramphenicol acetyltransferase-like domain"/>
    <property type="match status" value="1"/>
</dbReference>
<feature type="transmembrane region" description="Helical" evidence="1">
    <location>
        <begin position="508"/>
        <end position="527"/>
    </location>
</feature>
<dbReference type="InterPro" id="IPR045340">
    <property type="entry name" value="DUF6533"/>
</dbReference>
<name>A0A9Q5I3A1_SANBA</name>
<dbReference type="OrthoDB" id="3354157at2759"/>
<gene>
    <name evidence="3" type="ORF">A7U60_g1822</name>
</gene>
<dbReference type="EMBL" id="LNZH02000113">
    <property type="protein sequence ID" value="OCB90912.1"/>
    <property type="molecule type" value="Genomic_DNA"/>
</dbReference>